<dbReference type="PANTHER" id="PTHR48097">
    <property type="entry name" value="L-THREONINE ALDOLASE-RELATED"/>
    <property type="match status" value="1"/>
</dbReference>
<comment type="similarity">
    <text evidence="2">Belongs to the threonine aldolase family.</text>
</comment>
<dbReference type="NCBIfam" id="NF007825">
    <property type="entry name" value="PRK10534.1"/>
    <property type="match status" value="1"/>
</dbReference>
<dbReference type="InterPro" id="IPR015424">
    <property type="entry name" value="PyrdxlP-dep_Trfase"/>
</dbReference>
<dbReference type="GO" id="GO:0006545">
    <property type="term" value="P:glycine biosynthetic process"/>
    <property type="evidence" value="ECO:0007669"/>
    <property type="project" value="TreeGrafter"/>
</dbReference>
<dbReference type="GO" id="GO:0006567">
    <property type="term" value="P:L-threonine catabolic process"/>
    <property type="evidence" value="ECO:0007669"/>
    <property type="project" value="TreeGrafter"/>
</dbReference>
<proteinExistence type="inferred from homology"/>
<sequence length="346" mass="37321">MIDLRSDTITQPTAAMREAIATAAVGDDVFGDDPTVNALEEYVAALLGKEAAVFMPSGTMTNQIALRVHTEPGDEVILESEAHIYYYEGGAPAALSGVSCRLVKGDRGIFTAADVRQVLRPIDSHFPKTKLVCLENTHNRGGGRIFPLAEVESIAQVCREQDLPLHLDGARFWNACVATGISEAAYAKPFDTVSVCFSKGLGAPVGSALAGSREMMARARRFRKMFGGGMRQAGMMAAGALYGLQYQLARLSEDHANAKNLAENLSQIEGVEISPEYVETNLVVFHTLELPAQILVDRLREKGVAMLAVGTHSVRAVTSLMVTQTQMEQVPKLVEEIISTAKLSKI</sequence>
<dbReference type="GO" id="GO:0005829">
    <property type="term" value="C:cytosol"/>
    <property type="evidence" value="ECO:0007669"/>
    <property type="project" value="TreeGrafter"/>
</dbReference>
<dbReference type="InterPro" id="IPR023603">
    <property type="entry name" value="Low_specificity_L-TA-like"/>
</dbReference>
<protein>
    <submittedName>
        <fullName evidence="7">Low-specificity L-threonine aldolase</fullName>
        <ecNumber evidence="7">4.1.2.48</ecNumber>
    </submittedName>
</protein>
<evidence type="ECO:0000313" key="7">
    <source>
        <dbReference type="EMBL" id="MBW4661245.1"/>
    </source>
</evidence>
<keyword evidence="4 7" id="KW-0456">Lyase</keyword>
<dbReference type="EMBL" id="JAHHHD010000032">
    <property type="protein sequence ID" value="MBW4661245.1"/>
    <property type="molecule type" value="Genomic_DNA"/>
</dbReference>
<dbReference type="CDD" id="cd06502">
    <property type="entry name" value="TA_like"/>
    <property type="match status" value="1"/>
</dbReference>
<organism evidence="7 8">
    <name type="scientific">Drouetiella hepatica Uher 2000/2452</name>
    <dbReference type="NCBI Taxonomy" id="904376"/>
    <lineage>
        <taxon>Bacteria</taxon>
        <taxon>Bacillati</taxon>
        <taxon>Cyanobacteriota</taxon>
        <taxon>Cyanophyceae</taxon>
        <taxon>Oculatellales</taxon>
        <taxon>Oculatellaceae</taxon>
        <taxon>Drouetiella</taxon>
    </lineage>
</organism>
<evidence type="ECO:0000256" key="4">
    <source>
        <dbReference type="ARBA" id="ARBA00023239"/>
    </source>
</evidence>
<feature type="modified residue" description="N6-(pyridoxal phosphate)lysine" evidence="5">
    <location>
        <position position="199"/>
    </location>
</feature>
<comment type="caution">
    <text evidence="7">The sequence shown here is derived from an EMBL/GenBank/DDBJ whole genome shotgun (WGS) entry which is preliminary data.</text>
</comment>
<dbReference type="GO" id="GO:0008732">
    <property type="term" value="F:L-allo-threonine aldolase activity"/>
    <property type="evidence" value="ECO:0007669"/>
    <property type="project" value="TreeGrafter"/>
</dbReference>
<comment type="cofactor">
    <cofactor evidence="1">
        <name>pyridoxal 5'-phosphate</name>
        <dbReference type="ChEBI" id="CHEBI:597326"/>
    </cofactor>
</comment>
<dbReference type="EC" id="4.1.2.48" evidence="7"/>
<reference evidence="7" key="2">
    <citation type="journal article" date="2022" name="Microbiol. Resour. Announc.">
        <title>Metagenome Sequencing to Explore Phylogenomics of Terrestrial Cyanobacteria.</title>
        <authorList>
            <person name="Ward R.D."/>
            <person name="Stajich J.E."/>
            <person name="Johansen J.R."/>
            <person name="Huntemann M."/>
            <person name="Clum A."/>
            <person name="Foster B."/>
            <person name="Foster B."/>
            <person name="Roux S."/>
            <person name="Palaniappan K."/>
            <person name="Varghese N."/>
            <person name="Mukherjee S."/>
            <person name="Reddy T.B.K."/>
            <person name="Daum C."/>
            <person name="Copeland A."/>
            <person name="Chen I.A."/>
            <person name="Ivanova N.N."/>
            <person name="Kyrpides N.C."/>
            <person name="Shapiro N."/>
            <person name="Eloe-Fadrosh E.A."/>
            <person name="Pietrasiak N."/>
        </authorList>
    </citation>
    <scope>NUCLEOTIDE SEQUENCE</scope>
    <source>
        <strain evidence="7">UHER 2000/2452</strain>
    </source>
</reference>
<evidence type="ECO:0000256" key="5">
    <source>
        <dbReference type="PIRSR" id="PIRSR017617-1"/>
    </source>
</evidence>
<accession>A0A951QG69</accession>
<evidence type="ECO:0000256" key="1">
    <source>
        <dbReference type="ARBA" id="ARBA00001933"/>
    </source>
</evidence>
<dbReference type="Pfam" id="PF01212">
    <property type="entry name" value="Beta_elim_lyase"/>
    <property type="match status" value="1"/>
</dbReference>
<evidence type="ECO:0000313" key="8">
    <source>
        <dbReference type="Proteomes" id="UP000757435"/>
    </source>
</evidence>
<keyword evidence="3" id="KW-0663">Pyridoxal phosphate</keyword>
<dbReference type="FunFam" id="3.40.640.10:FF:000030">
    <property type="entry name" value="Low-specificity L-threonine aldolase"/>
    <property type="match status" value="1"/>
</dbReference>
<dbReference type="Proteomes" id="UP000757435">
    <property type="component" value="Unassembled WGS sequence"/>
</dbReference>
<dbReference type="InterPro" id="IPR015421">
    <property type="entry name" value="PyrdxlP-dep_Trfase_major"/>
</dbReference>
<dbReference type="SUPFAM" id="SSF53383">
    <property type="entry name" value="PLP-dependent transferases"/>
    <property type="match status" value="1"/>
</dbReference>
<dbReference type="PIRSF" id="PIRSF017617">
    <property type="entry name" value="Thr_aldolase"/>
    <property type="match status" value="1"/>
</dbReference>
<reference evidence="7" key="1">
    <citation type="submission" date="2021-05" db="EMBL/GenBank/DDBJ databases">
        <authorList>
            <person name="Pietrasiak N."/>
            <person name="Ward R."/>
            <person name="Stajich J.E."/>
            <person name="Kurbessoian T."/>
        </authorList>
    </citation>
    <scope>NUCLEOTIDE SEQUENCE</scope>
    <source>
        <strain evidence="7">UHER 2000/2452</strain>
    </source>
</reference>
<evidence type="ECO:0000256" key="2">
    <source>
        <dbReference type="ARBA" id="ARBA00006966"/>
    </source>
</evidence>
<feature type="domain" description="Aromatic amino acid beta-eliminating lyase/threonine aldolase" evidence="6">
    <location>
        <begin position="3"/>
        <end position="286"/>
    </location>
</feature>
<dbReference type="Gene3D" id="3.40.640.10">
    <property type="entry name" value="Type I PLP-dependent aspartate aminotransferase-like (Major domain)"/>
    <property type="match status" value="1"/>
</dbReference>
<dbReference type="InterPro" id="IPR001597">
    <property type="entry name" value="ArAA_b-elim_lyase/Thr_aldolase"/>
</dbReference>
<dbReference type="NCBIfam" id="NF041359">
    <property type="entry name" value="GntG_guanitoxin"/>
    <property type="match status" value="1"/>
</dbReference>
<dbReference type="PANTHER" id="PTHR48097:SF9">
    <property type="entry name" value="L-THREONINE ALDOLASE"/>
    <property type="match status" value="1"/>
</dbReference>
<dbReference type="AlphaFoldDB" id="A0A951QG69"/>
<name>A0A951QG69_9CYAN</name>
<dbReference type="Gene3D" id="3.90.1150.10">
    <property type="entry name" value="Aspartate Aminotransferase, domain 1"/>
    <property type="match status" value="1"/>
</dbReference>
<evidence type="ECO:0000256" key="3">
    <source>
        <dbReference type="ARBA" id="ARBA00022898"/>
    </source>
</evidence>
<evidence type="ECO:0000259" key="6">
    <source>
        <dbReference type="Pfam" id="PF01212"/>
    </source>
</evidence>
<gene>
    <name evidence="7" type="primary">ltaE</name>
    <name evidence="7" type="ORF">KME15_21425</name>
</gene>
<dbReference type="InterPro" id="IPR015422">
    <property type="entry name" value="PyrdxlP-dep_Trfase_small"/>
</dbReference>